<dbReference type="InterPro" id="IPR001766">
    <property type="entry name" value="Fork_head_dom"/>
</dbReference>
<evidence type="ECO:0000313" key="9">
    <source>
        <dbReference type="Proteomes" id="UP000324629"/>
    </source>
</evidence>
<comment type="subcellular location">
    <subcellularLocation>
        <location evidence="1 6">Nucleus</location>
    </subcellularLocation>
</comment>
<protein>
    <submittedName>
        <fullName evidence="8">Forkhead box protein K</fullName>
    </submittedName>
</protein>
<dbReference type="InterPro" id="IPR036390">
    <property type="entry name" value="WH_DNA-bd_sf"/>
</dbReference>
<dbReference type="FunFam" id="1.10.10.10:FF:000030">
    <property type="entry name" value="Forkhead box protein K2"/>
    <property type="match status" value="1"/>
</dbReference>
<dbReference type="PANTHER" id="PTHR45881:SF6">
    <property type="entry name" value="FORK-HEAD DOMAIN-CONTAINING PROTEIN"/>
    <property type="match status" value="1"/>
</dbReference>
<dbReference type="PRINTS" id="PR00053">
    <property type="entry name" value="FORKHEAD"/>
</dbReference>
<accession>A0A5J4NGN1</accession>
<dbReference type="GO" id="GO:0003700">
    <property type="term" value="F:DNA-binding transcription factor activity"/>
    <property type="evidence" value="ECO:0007669"/>
    <property type="project" value="InterPro"/>
</dbReference>
<dbReference type="Pfam" id="PF00250">
    <property type="entry name" value="Forkhead"/>
    <property type="match status" value="1"/>
</dbReference>
<evidence type="ECO:0000256" key="4">
    <source>
        <dbReference type="ARBA" id="ARBA00023163"/>
    </source>
</evidence>
<dbReference type="InterPro" id="IPR030456">
    <property type="entry name" value="TF_fork_head_CS_2"/>
</dbReference>
<dbReference type="GO" id="GO:0006357">
    <property type="term" value="P:regulation of transcription by RNA polymerase II"/>
    <property type="evidence" value="ECO:0007669"/>
    <property type="project" value="UniProtKB-ARBA"/>
</dbReference>
<proteinExistence type="predicted"/>
<organism evidence="8 9">
    <name type="scientific">Paragonimus westermani</name>
    <dbReference type="NCBI Taxonomy" id="34504"/>
    <lineage>
        <taxon>Eukaryota</taxon>
        <taxon>Metazoa</taxon>
        <taxon>Spiralia</taxon>
        <taxon>Lophotrochozoa</taxon>
        <taxon>Platyhelminthes</taxon>
        <taxon>Trematoda</taxon>
        <taxon>Digenea</taxon>
        <taxon>Plagiorchiida</taxon>
        <taxon>Troglotremata</taxon>
        <taxon>Troglotrematidae</taxon>
        <taxon>Paragonimus</taxon>
    </lineage>
</organism>
<dbReference type="AlphaFoldDB" id="A0A5J4NGN1"/>
<keyword evidence="3 6" id="KW-0238">DNA-binding</keyword>
<feature type="non-terminal residue" evidence="8">
    <location>
        <position position="402"/>
    </location>
</feature>
<dbReference type="PROSITE" id="PS00658">
    <property type="entry name" value="FORK_HEAD_2"/>
    <property type="match status" value="1"/>
</dbReference>
<evidence type="ECO:0000256" key="6">
    <source>
        <dbReference type="PROSITE-ProRule" id="PRU00089"/>
    </source>
</evidence>
<dbReference type="SUPFAM" id="SSF46785">
    <property type="entry name" value="Winged helix' DNA-binding domain"/>
    <property type="match status" value="1"/>
</dbReference>
<evidence type="ECO:0000256" key="1">
    <source>
        <dbReference type="ARBA" id="ARBA00004123"/>
    </source>
</evidence>
<gene>
    <name evidence="8" type="ORF">DEA37_0010443</name>
</gene>
<keyword evidence="4" id="KW-0804">Transcription</keyword>
<dbReference type="Proteomes" id="UP000324629">
    <property type="component" value="Unassembled WGS sequence"/>
</dbReference>
<evidence type="ECO:0000256" key="3">
    <source>
        <dbReference type="ARBA" id="ARBA00023125"/>
    </source>
</evidence>
<feature type="DNA-binding region" description="Fork-head" evidence="6">
    <location>
        <begin position="89"/>
        <end position="183"/>
    </location>
</feature>
<keyword evidence="2" id="KW-0805">Transcription regulation</keyword>
<dbReference type="PROSITE" id="PS50039">
    <property type="entry name" value="FORK_HEAD_3"/>
    <property type="match status" value="1"/>
</dbReference>
<evidence type="ECO:0000256" key="2">
    <source>
        <dbReference type="ARBA" id="ARBA00023015"/>
    </source>
</evidence>
<sequence>MYVHISTTTVPMNSTHFSRPNSPICEESLDRSCDMDATVLPRTYSNESCHSDPVHSTNESWKVWRCEIDRLAAHLALTAQIDHGSAVRKPPYSYAQLIIQSIASAFKQRLTLAGIYSHICSNFPYYKPNDKGWQNSIRHNLSLNRYFIRVPRSTNEPGKGAFWQLEPTCDAHLITQAFKRRRQFEGMITEQSTRMQLKTPLKRQATPVIHGEPVRWELGDIDGTKGDTVSTCRFTQDYCQSTNLDSVGHTFPEAGHSPSSSPFVDSISWPTKHKDISHVKPFVTNQQTGECRNLNNTILFQDRETARLLDERVKPSLVSCSNGHERLQSTTATSSSTTSWPTSPHQCDLLTRFHRADHSLNISTLKTLLDARLLDQLSKRTVTTIGKPVCWEEPKSVPSLDE</sequence>
<keyword evidence="9" id="KW-1185">Reference proteome</keyword>
<evidence type="ECO:0000259" key="7">
    <source>
        <dbReference type="PROSITE" id="PS50039"/>
    </source>
</evidence>
<dbReference type="PANTHER" id="PTHR45881">
    <property type="entry name" value="CHECKPOINT SUPPRESSOR 1-LIKE, ISOFORM A-RELATED"/>
    <property type="match status" value="1"/>
</dbReference>
<dbReference type="Gene3D" id="1.10.10.10">
    <property type="entry name" value="Winged helix-like DNA-binding domain superfamily/Winged helix DNA-binding domain"/>
    <property type="match status" value="1"/>
</dbReference>
<keyword evidence="5 6" id="KW-0539">Nucleus</keyword>
<dbReference type="GO" id="GO:0043565">
    <property type="term" value="F:sequence-specific DNA binding"/>
    <property type="evidence" value="ECO:0007669"/>
    <property type="project" value="InterPro"/>
</dbReference>
<evidence type="ECO:0000256" key="5">
    <source>
        <dbReference type="ARBA" id="ARBA00023242"/>
    </source>
</evidence>
<dbReference type="SMART" id="SM00339">
    <property type="entry name" value="FH"/>
    <property type="match status" value="1"/>
</dbReference>
<comment type="caution">
    <text evidence="8">The sequence shown here is derived from an EMBL/GenBank/DDBJ whole genome shotgun (WGS) entry which is preliminary data.</text>
</comment>
<dbReference type="InterPro" id="IPR036388">
    <property type="entry name" value="WH-like_DNA-bd_sf"/>
</dbReference>
<evidence type="ECO:0000313" key="8">
    <source>
        <dbReference type="EMBL" id="KAA3674600.1"/>
    </source>
</evidence>
<reference evidence="8 9" key="1">
    <citation type="journal article" date="2019" name="Gigascience">
        <title>Whole-genome sequence of the oriental lung fluke Paragonimus westermani.</title>
        <authorList>
            <person name="Oey H."/>
            <person name="Zakrzewski M."/>
            <person name="Narain K."/>
            <person name="Devi K.R."/>
            <person name="Agatsuma T."/>
            <person name="Nawaratna S."/>
            <person name="Gobert G.N."/>
            <person name="Jones M.K."/>
            <person name="Ragan M.A."/>
            <person name="McManus D.P."/>
            <person name="Krause L."/>
        </authorList>
    </citation>
    <scope>NUCLEOTIDE SEQUENCE [LARGE SCALE GENOMIC DNA]</scope>
    <source>
        <strain evidence="8 9">IND2009</strain>
    </source>
</reference>
<dbReference type="EMBL" id="QNGE01003033">
    <property type="protein sequence ID" value="KAA3674600.1"/>
    <property type="molecule type" value="Genomic_DNA"/>
</dbReference>
<dbReference type="GO" id="GO:0005634">
    <property type="term" value="C:nucleus"/>
    <property type="evidence" value="ECO:0007669"/>
    <property type="project" value="UniProtKB-SubCell"/>
</dbReference>
<name>A0A5J4NGN1_9TREM</name>
<feature type="domain" description="Fork-head" evidence="7">
    <location>
        <begin position="89"/>
        <end position="183"/>
    </location>
</feature>